<dbReference type="InterPro" id="IPR035309">
    <property type="entry name" value="PSME4"/>
</dbReference>
<comment type="caution">
    <text evidence="4">The sequence shown here is derived from an EMBL/GenBank/DDBJ whole genome shotgun (WGS) entry which is preliminary data.</text>
</comment>
<dbReference type="Pfam" id="PF23096">
    <property type="entry name" value="HEAT_PSME4"/>
    <property type="match status" value="1"/>
</dbReference>
<protein>
    <submittedName>
        <fullName evidence="4">Uncharacterized protein</fullName>
    </submittedName>
</protein>
<dbReference type="EMBL" id="CAJOBE010003599">
    <property type="protein sequence ID" value="CAF3890220.1"/>
    <property type="molecule type" value="Genomic_DNA"/>
</dbReference>
<dbReference type="SUPFAM" id="SSF48371">
    <property type="entry name" value="ARM repeat"/>
    <property type="match status" value="1"/>
</dbReference>
<dbReference type="InterPro" id="IPR055455">
    <property type="entry name" value="HEAT_PSME4"/>
</dbReference>
<dbReference type="Pfam" id="PF16507">
    <property type="entry name" value="HEAT_PSME4_mid"/>
    <property type="match status" value="2"/>
</dbReference>
<evidence type="ECO:0000313" key="5">
    <source>
        <dbReference type="Proteomes" id="UP000663874"/>
    </source>
</evidence>
<feature type="domain" description="Proteasome activator Blm10 middle HEAT repeats region" evidence="1">
    <location>
        <begin position="1"/>
        <end position="141"/>
    </location>
</feature>
<dbReference type="GO" id="GO:0010499">
    <property type="term" value="P:proteasomal ubiquitin-independent protein catabolic process"/>
    <property type="evidence" value="ECO:0007669"/>
    <property type="project" value="TreeGrafter"/>
</dbReference>
<dbReference type="Proteomes" id="UP000663874">
    <property type="component" value="Unassembled WGS sequence"/>
</dbReference>
<feature type="domain" description="Proteasome activator complex subunit 4-like HEAT repeat-like" evidence="2">
    <location>
        <begin position="391"/>
        <end position="538"/>
    </location>
</feature>
<dbReference type="AlphaFoldDB" id="A0A819H0L9"/>
<dbReference type="PANTHER" id="PTHR32170">
    <property type="entry name" value="PROTEASOME ACTIVATOR COMPLEX SUBUNIT 4"/>
    <property type="match status" value="1"/>
</dbReference>
<sequence length="671" mass="78853">MLRPELIVPPIIEKLFASIDNTNEPHRFTSIMTCLTRITRQLVRQTPCYSQGQTYVLPLIMSVLPGIDLNDFKKTSITLEFLNTIFMLITCVDCSSAIHIRKDLTDIEKEVCLSTAKFGDFINEFLDRIFRMIKILSTDMSDAAIMNDAEGHGLLTDHKGDKELTWYLFLFSELVRARGDTLIIYRQMIISVFHRCIQIIHKGSYKAVASAAKHLLKSLTHIYMINTRWTGENIDGPYVDFLPIRVWGQPVDVDKFQVQFHIPGDDELDFAREFVETVPTVVSYSSQSQAQYSMYSKEPKFRENLRLRLLIDIGKLLGQYFIDESFQTYSIDFVDILVANHSDDVASIKIAHKIRRQAQTELFSVLSRYRFSSQVIVDRITELLNASSEVDHDQIKYAIQSIAAICRLQKSPRIYVEKSLDGILHETKKESSSVTMHDECHPGDRDDNLWVTMDCYKPPETQAEWEQTCFLDKTFHGYYTWPKMIKYSMNKRARYTQNDMPEQVAIIYNRFMDKNFLIQSTKLMISDEHTDEINFDYVRVTMFKEHEDPRRMYRLIDFMRTLINNRISSNTFNEISRWSLIQTLRMFQWRIPSIWCTIHEYARELLDHSFKPVREHIANRMHVAMAYLHGQYLETLIEQLEQVRIQMKRWMISSFMIKKNENILTQSKSND</sequence>
<dbReference type="Proteomes" id="UP000663823">
    <property type="component" value="Unassembled WGS sequence"/>
</dbReference>
<evidence type="ECO:0000313" key="3">
    <source>
        <dbReference type="EMBL" id="CAF3695319.1"/>
    </source>
</evidence>
<name>A0A819H0L9_9BILA</name>
<dbReference type="GO" id="GO:0070628">
    <property type="term" value="F:proteasome binding"/>
    <property type="evidence" value="ECO:0007669"/>
    <property type="project" value="InterPro"/>
</dbReference>
<proteinExistence type="predicted"/>
<dbReference type="InterPro" id="IPR016024">
    <property type="entry name" value="ARM-type_fold"/>
</dbReference>
<evidence type="ECO:0000259" key="1">
    <source>
        <dbReference type="Pfam" id="PF16507"/>
    </source>
</evidence>
<accession>A0A819H0L9</accession>
<dbReference type="InterPro" id="IPR032430">
    <property type="entry name" value="Blm10_mid"/>
</dbReference>
<dbReference type="GO" id="GO:0005829">
    <property type="term" value="C:cytosol"/>
    <property type="evidence" value="ECO:0007669"/>
    <property type="project" value="TreeGrafter"/>
</dbReference>
<gene>
    <name evidence="4" type="ORF">FNK824_LOCUS20016</name>
    <name evidence="3" type="ORF">OTI717_LOCUS12161</name>
</gene>
<evidence type="ECO:0000259" key="2">
    <source>
        <dbReference type="Pfam" id="PF23096"/>
    </source>
</evidence>
<dbReference type="GO" id="GO:0005634">
    <property type="term" value="C:nucleus"/>
    <property type="evidence" value="ECO:0007669"/>
    <property type="project" value="TreeGrafter"/>
</dbReference>
<evidence type="ECO:0000313" key="4">
    <source>
        <dbReference type="EMBL" id="CAF3890220.1"/>
    </source>
</evidence>
<dbReference type="GO" id="GO:0016504">
    <property type="term" value="F:peptidase activator activity"/>
    <property type="evidence" value="ECO:0007669"/>
    <property type="project" value="InterPro"/>
</dbReference>
<organism evidence="4 5">
    <name type="scientific">Rotaria sordida</name>
    <dbReference type="NCBI Taxonomy" id="392033"/>
    <lineage>
        <taxon>Eukaryota</taxon>
        <taxon>Metazoa</taxon>
        <taxon>Spiralia</taxon>
        <taxon>Gnathifera</taxon>
        <taxon>Rotifera</taxon>
        <taxon>Eurotatoria</taxon>
        <taxon>Bdelloidea</taxon>
        <taxon>Philodinida</taxon>
        <taxon>Philodinidae</taxon>
        <taxon>Rotaria</taxon>
    </lineage>
</organism>
<reference evidence="4" key="1">
    <citation type="submission" date="2021-02" db="EMBL/GenBank/DDBJ databases">
        <authorList>
            <person name="Nowell W R."/>
        </authorList>
    </citation>
    <scope>NUCLEOTIDE SEQUENCE</scope>
</reference>
<dbReference type="PANTHER" id="PTHR32170:SF3">
    <property type="entry name" value="PROTEASOME ACTIVATOR COMPLEX SUBUNIT 4"/>
    <property type="match status" value="1"/>
</dbReference>
<feature type="domain" description="Proteasome activator Blm10 middle HEAT repeats region" evidence="1">
    <location>
        <begin position="158"/>
        <end position="278"/>
    </location>
</feature>
<dbReference type="EMBL" id="CAJOAX010001205">
    <property type="protein sequence ID" value="CAF3695319.1"/>
    <property type="molecule type" value="Genomic_DNA"/>
</dbReference>